<dbReference type="AlphaFoldDB" id="X7YX43"/>
<proteinExistence type="predicted"/>
<evidence type="ECO:0000313" key="1">
    <source>
        <dbReference type="EMBL" id="EUA11098.1"/>
    </source>
</evidence>
<comment type="caution">
    <text evidence="1">The sequence shown here is derived from an EMBL/GenBank/DDBJ whole genome shotgun (WGS) entry which is preliminary data.</text>
</comment>
<reference evidence="1" key="1">
    <citation type="submission" date="2014-01" db="EMBL/GenBank/DDBJ databases">
        <authorList>
            <person name="Brown-Elliot B."/>
            <person name="Wallace R."/>
            <person name="Lenaerts A."/>
            <person name="Ordway D."/>
            <person name="DeGroote M.A."/>
            <person name="Parker T."/>
            <person name="Sizemore C."/>
            <person name="Tallon L.J."/>
            <person name="Sadzewicz L.K."/>
            <person name="Sengamalay N."/>
            <person name="Fraser C.M."/>
            <person name="Hine E."/>
            <person name="Shefchek K.A."/>
            <person name="Das S.P."/>
            <person name="Tettelin H."/>
        </authorList>
    </citation>
    <scope>NUCLEOTIDE SEQUENCE [LARGE SCALE GENOMIC DNA]</scope>
    <source>
        <strain evidence="1">4042</strain>
    </source>
</reference>
<protein>
    <submittedName>
        <fullName evidence="1">Conserved ATP-binding domain protein</fullName>
    </submittedName>
</protein>
<organism evidence="1">
    <name type="scientific">Mycobacterium xenopi 4042</name>
    <dbReference type="NCBI Taxonomy" id="1299334"/>
    <lineage>
        <taxon>Bacteria</taxon>
        <taxon>Bacillati</taxon>
        <taxon>Actinomycetota</taxon>
        <taxon>Actinomycetes</taxon>
        <taxon>Mycobacteriales</taxon>
        <taxon>Mycobacteriaceae</taxon>
        <taxon>Mycobacterium</taxon>
    </lineage>
</organism>
<name>X7YX43_MYCXE</name>
<dbReference type="GO" id="GO:0005524">
    <property type="term" value="F:ATP binding"/>
    <property type="evidence" value="ECO:0007669"/>
    <property type="project" value="UniProtKB-KW"/>
</dbReference>
<keyword evidence="1" id="KW-0547">Nucleotide-binding</keyword>
<dbReference type="EMBL" id="JAOB01000086">
    <property type="protein sequence ID" value="EUA11098.1"/>
    <property type="molecule type" value="Genomic_DNA"/>
</dbReference>
<sequence>MTIGRQRLSRWSSCRWAPPASVCRCARPSPVSGHPAIESVGANATQESTLGLIFHWADQKGFRCWT</sequence>
<dbReference type="PATRIC" id="fig|1299334.3.peg.9075"/>
<accession>X7YX43</accession>
<gene>
    <name evidence="1" type="ORF">I553_3351</name>
</gene>
<keyword evidence="1" id="KW-0067">ATP-binding</keyword>